<proteinExistence type="predicted"/>
<gene>
    <name evidence="2" type="ORF">D4764_21G0002990</name>
</gene>
<accession>A0A5C6NFF4</accession>
<protein>
    <submittedName>
        <fullName evidence="2">Uncharacterized protein</fullName>
    </submittedName>
</protein>
<comment type="caution">
    <text evidence="2">The sequence shown here is derived from an EMBL/GenBank/DDBJ whole genome shotgun (WGS) entry which is preliminary data.</text>
</comment>
<evidence type="ECO:0000256" key="1">
    <source>
        <dbReference type="SAM" id="MobiDB-lite"/>
    </source>
</evidence>
<dbReference type="Proteomes" id="UP000324091">
    <property type="component" value="Chromosome 21"/>
</dbReference>
<feature type="region of interest" description="Disordered" evidence="1">
    <location>
        <begin position="1"/>
        <end position="59"/>
    </location>
</feature>
<evidence type="ECO:0000313" key="2">
    <source>
        <dbReference type="EMBL" id="TWW65399.1"/>
    </source>
</evidence>
<organism evidence="2 3">
    <name type="scientific">Takifugu flavidus</name>
    <name type="common">sansaifugu</name>
    <dbReference type="NCBI Taxonomy" id="433684"/>
    <lineage>
        <taxon>Eukaryota</taxon>
        <taxon>Metazoa</taxon>
        <taxon>Chordata</taxon>
        <taxon>Craniata</taxon>
        <taxon>Vertebrata</taxon>
        <taxon>Euteleostomi</taxon>
        <taxon>Actinopterygii</taxon>
        <taxon>Neopterygii</taxon>
        <taxon>Teleostei</taxon>
        <taxon>Neoteleostei</taxon>
        <taxon>Acanthomorphata</taxon>
        <taxon>Eupercaria</taxon>
        <taxon>Tetraodontiformes</taxon>
        <taxon>Tetradontoidea</taxon>
        <taxon>Tetraodontidae</taxon>
        <taxon>Takifugu</taxon>
    </lineage>
</organism>
<reference evidence="2 3" key="1">
    <citation type="submission" date="2019-04" db="EMBL/GenBank/DDBJ databases">
        <title>Chromosome genome assembly for Takifugu flavidus.</title>
        <authorList>
            <person name="Xiao S."/>
        </authorList>
    </citation>
    <scope>NUCLEOTIDE SEQUENCE [LARGE SCALE GENOMIC DNA]</scope>
    <source>
        <strain evidence="2">HTHZ2018</strain>
        <tissue evidence="2">Muscle</tissue>
    </source>
</reference>
<evidence type="ECO:0000313" key="3">
    <source>
        <dbReference type="Proteomes" id="UP000324091"/>
    </source>
</evidence>
<dbReference type="AlphaFoldDB" id="A0A5C6NFF4"/>
<keyword evidence="3" id="KW-1185">Reference proteome</keyword>
<dbReference type="EMBL" id="RHFK02000014">
    <property type="protein sequence ID" value="TWW65399.1"/>
    <property type="molecule type" value="Genomic_DNA"/>
</dbReference>
<sequence length="132" mass="13938">MRGLGDQPSVFDDPPSAHFRTLTESHRAATRPLPPAARTHSPLGSTPRRNPVAPGSLSVATPRWRLAGVELKVRVLAAMSSGEGAEETTTKDAGDVAAFFKTGAEPRTAGVASSAADRLAAIRTRNRKRAKN</sequence>
<name>A0A5C6NFF4_9TELE</name>